<keyword evidence="3" id="KW-0540">Nuclease</keyword>
<organism evidence="3 4">
    <name type="scientific">Cohnella silvisoli</name>
    <dbReference type="NCBI Taxonomy" id="2873699"/>
    <lineage>
        <taxon>Bacteria</taxon>
        <taxon>Bacillati</taxon>
        <taxon>Bacillota</taxon>
        <taxon>Bacilli</taxon>
        <taxon>Bacillales</taxon>
        <taxon>Paenibacillaceae</taxon>
        <taxon>Cohnella</taxon>
    </lineage>
</organism>
<dbReference type="GO" id="GO:0004519">
    <property type="term" value="F:endonuclease activity"/>
    <property type="evidence" value="ECO:0007669"/>
    <property type="project" value="UniProtKB-KW"/>
</dbReference>
<dbReference type="EMBL" id="JASKHM010000005">
    <property type="protein sequence ID" value="MEQ4482944.1"/>
    <property type="molecule type" value="Genomic_DNA"/>
</dbReference>
<evidence type="ECO:0000259" key="2">
    <source>
        <dbReference type="Pfam" id="PF05685"/>
    </source>
</evidence>
<dbReference type="RefSeq" id="WP_232185641.1">
    <property type="nucleotide sequence ID" value="NZ_JAIOAP010000005.1"/>
</dbReference>
<reference evidence="3 4" key="1">
    <citation type="journal article" date="2023" name="Genome Announc.">
        <title>Pan-Genome Analyses of the Genus Cohnella and Proposal of the Novel Species Cohnella silvisoli sp. nov., Isolated from Forest Soil.</title>
        <authorList>
            <person name="Wang C."/>
            <person name="Mao L."/>
            <person name="Bao G."/>
            <person name="Zhu H."/>
        </authorList>
    </citation>
    <scope>NUCLEOTIDE SEQUENCE [LARGE SCALE GENOMIC DNA]</scope>
    <source>
        <strain evidence="3 4">NL03-T5-1</strain>
    </source>
</reference>
<name>A0ABV1KS86_9BACL</name>
<dbReference type="InterPro" id="IPR011335">
    <property type="entry name" value="Restrct_endonuc-II-like"/>
</dbReference>
<dbReference type="Gene3D" id="3.90.1570.10">
    <property type="entry name" value="tt1808, chain A"/>
    <property type="match status" value="1"/>
</dbReference>
<accession>A0ABV1KS86</accession>
<dbReference type="SUPFAM" id="SSF52980">
    <property type="entry name" value="Restriction endonuclease-like"/>
    <property type="match status" value="1"/>
</dbReference>
<evidence type="ECO:0000313" key="4">
    <source>
        <dbReference type="Proteomes" id="UP001493487"/>
    </source>
</evidence>
<protein>
    <submittedName>
        <fullName evidence="3">Uma2 family endonuclease</fullName>
    </submittedName>
</protein>
<dbReference type="InterPro" id="IPR012296">
    <property type="entry name" value="Nuclease_put_TT1808"/>
</dbReference>
<sequence length="201" mass="23691">MSKNRKEEDRSHENDRVKEQTEPYRESESEFLGMEEDRYEIVEGIRYELKPAPTVTHQQISGSLHIMLYHTCHANGTILYSPIDVYLDADNQFQPDLVYILHENAAIIKEKRIEGAPDLVVEILSPSTSNNDKVRKKRQFERYGVKEYWIVDPVHRTIDQFILNKGKFDLFETYIIFDRMTSPLFSCIDIDMSRVFPDIKQ</sequence>
<dbReference type="PANTHER" id="PTHR34107">
    <property type="entry name" value="SLL0198 PROTEIN-RELATED"/>
    <property type="match status" value="1"/>
</dbReference>
<dbReference type="InterPro" id="IPR008538">
    <property type="entry name" value="Uma2"/>
</dbReference>
<feature type="region of interest" description="Disordered" evidence="1">
    <location>
        <begin position="1"/>
        <end position="30"/>
    </location>
</feature>
<keyword evidence="3" id="KW-0255">Endonuclease</keyword>
<comment type="caution">
    <text evidence="3">The sequence shown here is derived from an EMBL/GenBank/DDBJ whole genome shotgun (WGS) entry which is preliminary data.</text>
</comment>
<dbReference type="Proteomes" id="UP001493487">
    <property type="component" value="Unassembled WGS sequence"/>
</dbReference>
<evidence type="ECO:0000256" key="1">
    <source>
        <dbReference type="SAM" id="MobiDB-lite"/>
    </source>
</evidence>
<keyword evidence="3" id="KW-0378">Hydrolase</keyword>
<dbReference type="PANTHER" id="PTHR34107:SF4">
    <property type="entry name" value="SLL1222 PROTEIN"/>
    <property type="match status" value="1"/>
</dbReference>
<proteinExistence type="predicted"/>
<dbReference type="Pfam" id="PF05685">
    <property type="entry name" value="Uma2"/>
    <property type="match status" value="1"/>
</dbReference>
<feature type="domain" description="Putative restriction endonuclease" evidence="2">
    <location>
        <begin position="30"/>
        <end position="167"/>
    </location>
</feature>
<gene>
    <name evidence="3" type="ORF">QJS35_11105</name>
</gene>
<keyword evidence="4" id="KW-1185">Reference proteome</keyword>
<feature type="compositionally biased region" description="Basic and acidic residues" evidence="1">
    <location>
        <begin position="1"/>
        <end position="28"/>
    </location>
</feature>
<evidence type="ECO:0000313" key="3">
    <source>
        <dbReference type="EMBL" id="MEQ4482944.1"/>
    </source>
</evidence>
<dbReference type="CDD" id="cd06260">
    <property type="entry name" value="DUF820-like"/>
    <property type="match status" value="1"/>
</dbReference>